<proteinExistence type="predicted"/>
<gene>
    <name evidence="3" type="ORF">ADK34_40785</name>
</gene>
<dbReference type="PATRIC" id="fig|1938.6.peg.8781"/>
<sequence>MKRRIRSSLLATTLITGLAGLATVTATQAAVGTGADDTGWGASVLSGTYGADGTGRSVPVAGAGTHDTGWG</sequence>
<protein>
    <submittedName>
        <fullName evidence="3">Uncharacterized protein</fullName>
    </submittedName>
</protein>
<feature type="signal peptide" evidence="2">
    <location>
        <begin position="1"/>
        <end position="29"/>
    </location>
</feature>
<evidence type="ECO:0000313" key="3">
    <source>
        <dbReference type="EMBL" id="KOG07157.1"/>
    </source>
</evidence>
<name>A0A0L8J050_STRVR</name>
<evidence type="ECO:0000256" key="1">
    <source>
        <dbReference type="SAM" id="MobiDB-lite"/>
    </source>
</evidence>
<evidence type="ECO:0000256" key="2">
    <source>
        <dbReference type="SAM" id="SignalP"/>
    </source>
</evidence>
<keyword evidence="2" id="KW-0732">Signal</keyword>
<comment type="caution">
    <text evidence="3">The sequence shown here is derived from an EMBL/GenBank/DDBJ whole genome shotgun (WGS) entry which is preliminary data.</text>
</comment>
<feature type="chain" id="PRO_5005584967" evidence="2">
    <location>
        <begin position="30"/>
        <end position="71"/>
    </location>
</feature>
<dbReference type="EMBL" id="LGUP01000417">
    <property type="protein sequence ID" value="KOG07157.1"/>
    <property type="molecule type" value="Genomic_DNA"/>
</dbReference>
<feature type="region of interest" description="Disordered" evidence="1">
    <location>
        <begin position="49"/>
        <end position="71"/>
    </location>
</feature>
<dbReference type="RefSeq" id="WP_033202850.1">
    <property type="nucleotide sequence ID" value="NZ_LGUP01000417.1"/>
</dbReference>
<accession>A0A0L8J050</accession>
<reference evidence="3 4" key="1">
    <citation type="submission" date="2015-06" db="EMBL/GenBank/DDBJ databases">
        <authorList>
            <person name="Hoefler B.C."/>
            <person name="Straight P.D."/>
        </authorList>
    </citation>
    <scope>NUCLEOTIDE SEQUENCE [LARGE SCALE GENOMIC DNA]</scope>
    <source>
        <strain evidence="3 4">NRRL 3427</strain>
    </source>
</reference>
<dbReference type="AlphaFoldDB" id="A0A0L8J050"/>
<organism evidence="3 4">
    <name type="scientific">Streptomyces viridochromogenes</name>
    <dbReference type="NCBI Taxonomy" id="1938"/>
    <lineage>
        <taxon>Bacteria</taxon>
        <taxon>Bacillati</taxon>
        <taxon>Actinomycetota</taxon>
        <taxon>Actinomycetes</taxon>
        <taxon>Kitasatosporales</taxon>
        <taxon>Streptomycetaceae</taxon>
        <taxon>Streptomyces</taxon>
    </lineage>
</organism>
<dbReference type="Proteomes" id="UP000037023">
    <property type="component" value="Unassembled WGS sequence"/>
</dbReference>
<evidence type="ECO:0000313" key="4">
    <source>
        <dbReference type="Proteomes" id="UP000037023"/>
    </source>
</evidence>